<organism evidence="5 6">
    <name type="scientific">Microbulbifer spongiae</name>
    <dbReference type="NCBI Taxonomy" id="2944933"/>
    <lineage>
        <taxon>Bacteria</taxon>
        <taxon>Pseudomonadati</taxon>
        <taxon>Pseudomonadota</taxon>
        <taxon>Gammaproteobacteria</taxon>
        <taxon>Cellvibrionales</taxon>
        <taxon>Microbulbiferaceae</taxon>
        <taxon>Microbulbifer</taxon>
    </lineage>
</organism>
<evidence type="ECO:0000313" key="5">
    <source>
        <dbReference type="EMBL" id="WKD49129.1"/>
    </source>
</evidence>
<keyword evidence="6" id="KW-1185">Reference proteome</keyword>
<comment type="function">
    <text evidence="1">May be involved in the biogenesis of curli organelles.</text>
</comment>
<feature type="chain" id="PRO_5047470685" description="Curli production assembly/transport component CsgE" evidence="4">
    <location>
        <begin position="19"/>
        <end position="157"/>
    </location>
</feature>
<evidence type="ECO:0000256" key="1">
    <source>
        <dbReference type="ARBA" id="ARBA00003989"/>
    </source>
</evidence>
<evidence type="ECO:0000256" key="4">
    <source>
        <dbReference type="SAM" id="SignalP"/>
    </source>
</evidence>
<evidence type="ECO:0000256" key="2">
    <source>
        <dbReference type="ARBA" id="ARBA00014024"/>
    </source>
</evidence>
<keyword evidence="3 4" id="KW-0732">Signal</keyword>
<dbReference type="Proteomes" id="UP001321520">
    <property type="component" value="Chromosome"/>
</dbReference>
<evidence type="ECO:0000256" key="3">
    <source>
        <dbReference type="ARBA" id="ARBA00022729"/>
    </source>
</evidence>
<evidence type="ECO:0000313" key="6">
    <source>
        <dbReference type="Proteomes" id="UP001321520"/>
    </source>
</evidence>
<accession>A0ABY9ECB5</accession>
<name>A0ABY9ECB5_9GAMM</name>
<dbReference type="RefSeq" id="WP_301414917.1">
    <property type="nucleotide sequence ID" value="NZ_CP098023.1"/>
</dbReference>
<dbReference type="EMBL" id="CP098023">
    <property type="protein sequence ID" value="WKD49129.1"/>
    <property type="molecule type" value="Genomic_DNA"/>
</dbReference>
<proteinExistence type="predicted"/>
<dbReference type="InterPro" id="IPR018900">
    <property type="entry name" value="Curli_CsgE"/>
</dbReference>
<feature type="signal peptide" evidence="4">
    <location>
        <begin position="1"/>
        <end position="18"/>
    </location>
</feature>
<sequence>MRLITLILALSTSFTFWLEDTNALLADTDSGILEDAIHGFYIDRTVTQTGQDFVRYISEYRNLNYPDATYMLTIYERPSSLWGNLIWVTYNGRIIFRRFIIPSTSGIYPLAIEAAQYIHETILQERIRSPLIHKTLIPVHRDTFIPIPEENHRLLHS</sequence>
<protein>
    <recommendedName>
        <fullName evidence="2">Curli production assembly/transport component CsgE</fullName>
    </recommendedName>
</protein>
<reference evidence="5 6" key="1">
    <citation type="submission" date="2022-05" db="EMBL/GenBank/DDBJ databases">
        <title>Microbulbifer sp. nov., isolated from sponge.</title>
        <authorList>
            <person name="Gao L."/>
        </authorList>
    </citation>
    <scope>NUCLEOTIDE SEQUENCE [LARGE SCALE GENOMIC DNA]</scope>
    <source>
        <strain evidence="5 6">MI-G</strain>
    </source>
</reference>
<dbReference type="Pfam" id="PF10627">
    <property type="entry name" value="CsgE"/>
    <property type="match status" value="1"/>
</dbReference>
<gene>
    <name evidence="5" type="ORF">M8T91_14685</name>
</gene>